<dbReference type="InterPro" id="IPR001753">
    <property type="entry name" value="Enoyl-CoA_hydra/iso"/>
</dbReference>
<dbReference type="SUPFAM" id="SSF52096">
    <property type="entry name" value="ClpP/crotonase"/>
    <property type="match status" value="1"/>
</dbReference>
<comment type="caution">
    <text evidence="6">The sequence shown here is derived from an EMBL/GenBank/DDBJ whole genome shotgun (WGS) entry which is preliminary data.</text>
</comment>
<comment type="pathway">
    <text evidence="2">Lipid metabolism; fatty acid beta-oxidation.</text>
</comment>
<name>A0A0F4ZJH3_9PEZI</name>
<evidence type="ECO:0000256" key="1">
    <source>
        <dbReference type="ARBA" id="ARBA00004275"/>
    </source>
</evidence>
<dbReference type="PANTHER" id="PTHR43684">
    <property type="match status" value="1"/>
</dbReference>
<accession>A0A0F4ZJH3</accession>
<dbReference type="Pfam" id="PF00378">
    <property type="entry name" value="ECH_1"/>
    <property type="match status" value="1"/>
</dbReference>
<evidence type="ECO:0000313" key="7">
    <source>
        <dbReference type="Proteomes" id="UP000033483"/>
    </source>
</evidence>
<evidence type="ECO:0000256" key="4">
    <source>
        <dbReference type="ARBA" id="ARBA00023140"/>
    </source>
</evidence>
<protein>
    <submittedName>
        <fullName evidence="6">Uncharacterized protein</fullName>
    </submittedName>
</protein>
<comment type="subcellular location">
    <subcellularLocation>
        <location evidence="1">Peroxisome</location>
    </subcellularLocation>
</comment>
<evidence type="ECO:0000256" key="3">
    <source>
        <dbReference type="ARBA" id="ARBA00005254"/>
    </source>
</evidence>
<comment type="similarity">
    <text evidence="3">Belongs to the enoyl-CoA hydratase/isomerase family.</text>
</comment>
<evidence type="ECO:0000313" key="6">
    <source>
        <dbReference type="EMBL" id="KKA30246.1"/>
    </source>
</evidence>
<dbReference type="InterPro" id="IPR051053">
    <property type="entry name" value="ECH/Chromodomain_protein"/>
</dbReference>
<dbReference type="Gene3D" id="3.90.226.10">
    <property type="entry name" value="2-enoyl-CoA Hydratase, Chain A, domain 1"/>
    <property type="match status" value="1"/>
</dbReference>
<dbReference type="GO" id="GO:0004165">
    <property type="term" value="F:delta(3)-delta(2)-enoyl-CoA isomerase activity"/>
    <property type="evidence" value="ECO:0007669"/>
    <property type="project" value="UniProtKB-ARBA"/>
</dbReference>
<sequence length="279" mass="30511">MSVFSFDVQGNIAVITINRAAKLNALDQLQYFELGRLLQEIATLEDVCVTVLVGTGRFFSAGADVNSVSTSSMGTIPNSKLTRAEANEAYRQFLTTFGAYNLNLARSFYTHPKILVFGLNGPAIGLSGALAGLADFVYCTPQTFLLMPFSSLGLVAEGTASHALVRRMGVAKANEALIMGKKIVSEELKACGFVNEVFDVGGDDAAFRERVMKEVRERFAEHVNKESLLHIKKLIRGPEIAELDKANIKEVFGGIERFMKGVPQTEFGRVARGEKRHKL</sequence>
<organism evidence="6 7">
    <name type="scientific">Thielaviopsis punctulata</name>
    <dbReference type="NCBI Taxonomy" id="72032"/>
    <lineage>
        <taxon>Eukaryota</taxon>
        <taxon>Fungi</taxon>
        <taxon>Dikarya</taxon>
        <taxon>Ascomycota</taxon>
        <taxon>Pezizomycotina</taxon>
        <taxon>Sordariomycetes</taxon>
        <taxon>Hypocreomycetidae</taxon>
        <taxon>Microascales</taxon>
        <taxon>Ceratocystidaceae</taxon>
        <taxon>Thielaviopsis</taxon>
    </lineage>
</organism>
<keyword evidence="5" id="KW-0413">Isomerase</keyword>
<dbReference type="GO" id="GO:0006635">
    <property type="term" value="P:fatty acid beta-oxidation"/>
    <property type="evidence" value="ECO:0007669"/>
    <property type="project" value="TreeGrafter"/>
</dbReference>
<proteinExistence type="inferred from homology"/>
<evidence type="ECO:0000256" key="5">
    <source>
        <dbReference type="ARBA" id="ARBA00023235"/>
    </source>
</evidence>
<dbReference type="GO" id="GO:0005782">
    <property type="term" value="C:peroxisomal matrix"/>
    <property type="evidence" value="ECO:0007669"/>
    <property type="project" value="TreeGrafter"/>
</dbReference>
<dbReference type="AlphaFoldDB" id="A0A0F4ZJH3"/>
<dbReference type="FunFam" id="3.90.226.10:FF:000048">
    <property type="entry name" value="3,2-trans-enoyl-CoA isomerase"/>
    <property type="match status" value="1"/>
</dbReference>
<keyword evidence="7" id="KW-1185">Reference proteome</keyword>
<dbReference type="PANTHER" id="PTHR43684:SF1">
    <property type="entry name" value="ENOYL-COA DELTA ISOMERASE 2"/>
    <property type="match status" value="1"/>
</dbReference>
<reference evidence="6 7" key="1">
    <citation type="submission" date="2015-03" db="EMBL/GenBank/DDBJ databases">
        <authorList>
            <person name="Radwan O."/>
            <person name="Al-Naeli F.A."/>
            <person name="Rendon G.A."/>
            <person name="Fields C."/>
        </authorList>
    </citation>
    <scope>NUCLEOTIDE SEQUENCE [LARGE SCALE GENOMIC DNA]</scope>
    <source>
        <strain evidence="6">CR-DP1</strain>
    </source>
</reference>
<gene>
    <name evidence="6" type="ORF">TD95_002224</name>
</gene>
<evidence type="ECO:0000256" key="2">
    <source>
        <dbReference type="ARBA" id="ARBA00005005"/>
    </source>
</evidence>
<dbReference type="EMBL" id="LAEV01000447">
    <property type="protein sequence ID" value="KKA30246.1"/>
    <property type="molecule type" value="Genomic_DNA"/>
</dbReference>
<dbReference type="OrthoDB" id="448450at2759"/>
<dbReference type="CDD" id="cd06558">
    <property type="entry name" value="crotonase-like"/>
    <property type="match status" value="1"/>
</dbReference>
<dbReference type="Proteomes" id="UP000033483">
    <property type="component" value="Unassembled WGS sequence"/>
</dbReference>
<keyword evidence="4" id="KW-0576">Peroxisome</keyword>
<dbReference type="InterPro" id="IPR029045">
    <property type="entry name" value="ClpP/crotonase-like_dom_sf"/>
</dbReference>